<proteinExistence type="predicted"/>
<feature type="chain" id="PRO_5012398306" description="Transmembrane protein" evidence="2">
    <location>
        <begin position="27"/>
        <end position="187"/>
    </location>
</feature>
<evidence type="ECO:0000313" key="3">
    <source>
        <dbReference type="EMBL" id="OXC73024.1"/>
    </source>
</evidence>
<reference evidence="4" key="1">
    <citation type="submission" date="2017-01" db="EMBL/GenBank/DDBJ databases">
        <title>Genome Analysis of Deinococcus marmoris KOPRI26562.</title>
        <authorList>
            <person name="Kim J.H."/>
            <person name="Oh H.-M."/>
        </authorList>
    </citation>
    <scope>NUCLEOTIDE SEQUENCE [LARGE SCALE GENOMIC DNA]</scope>
    <source>
        <strain evidence="4">PAMC 26633</strain>
    </source>
</reference>
<evidence type="ECO:0000256" key="2">
    <source>
        <dbReference type="SAM" id="SignalP"/>
    </source>
</evidence>
<comment type="caution">
    <text evidence="3">The sequence shown here is derived from an EMBL/GenBank/DDBJ whole genome shotgun (WGS) entry which is preliminary data.</text>
</comment>
<accession>A0A226WPB9</accession>
<organism evidence="3 4">
    <name type="scientific">Caballeronia sordidicola</name>
    <name type="common">Burkholderia sordidicola</name>
    <dbReference type="NCBI Taxonomy" id="196367"/>
    <lineage>
        <taxon>Bacteria</taxon>
        <taxon>Pseudomonadati</taxon>
        <taxon>Pseudomonadota</taxon>
        <taxon>Betaproteobacteria</taxon>
        <taxon>Burkholderiales</taxon>
        <taxon>Burkholderiaceae</taxon>
        <taxon>Caballeronia</taxon>
    </lineage>
</organism>
<dbReference type="Proteomes" id="UP000214720">
    <property type="component" value="Unassembled WGS sequence"/>
</dbReference>
<dbReference type="EMBL" id="MTHB01000261">
    <property type="protein sequence ID" value="OXC73024.1"/>
    <property type="molecule type" value="Genomic_DNA"/>
</dbReference>
<dbReference type="AlphaFoldDB" id="A0A226WPB9"/>
<protein>
    <recommendedName>
        <fullName evidence="5">Transmembrane protein</fullName>
    </recommendedName>
</protein>
<evidence type="ECO:0000313" key="4">
    <source>
        <dbReference type="Proteomes" id="UP000214720"/>
    </source>
</evidence>
<gene>
    <name evidence="3" type="ORF">BSU04_39485</name>
</gene>
<keyword evidence="2" id="KW-0732">Signal</keyword>
<sequence>MFNSAASTATLLLTAAALLACTPAYDWRTIQNNDDAYEVTFPAKPRSDARDIDVAGKPMRMKMQMAEAGDAVFAVGTVDLPDDDPATQRAALDFLQQGLARNLNAAPAAHPVDIDVAAGGRLSGTEISVRGTSGTSGTGADGQKSQARQIRARFIAKGTHAYQIAIVSTKVPPPDQIDQFFSSFKLF</sequence>
<name>A0A226WPB9_CABSO</name>
<evidence type="ECO:0000256" key="1">
    <source>
        <dbReference type="SAM" id="MobiDB-lite"/>
    </source>
</evidence>
<evidence type="ECO:0008006" key="5">
    <source>
        <dbReference type="Google" id="ProtNLM"/>
    </source>
</evidence>
<feature type="signal peptide" evidence="2">
    <location>
        <begin position="1"/>
        <end position="26"/>
    </location>
</feature>
<feature type="region of interest" description="Disordered" evidence="1">
    <location>
        <begin position="126"/>
        <end position="146"/>
    </location>
</feature>